<dbReference type="InterPro" id="IPR027417">
    <property type="entry name" value="P-loop_NTPase"/>
</dbReference>
<keyword evidence="11 16" id="KW-0472">Membrane</keyword>
<evidence type="ECO:0000256" key="1">
    <source>
        <dbReference type="ARBA" id="ARBA00004651"/>
    </source>
</evidence>
<dbReference type="Gene3D" id="3.40.50.300">
    <property type="entry name" value="P-loop containing nucleotide triphosphate hydrolases"/>
    <property type="match status" value="1"/>
</dbReference>
<dbReference type="InterPro" id="IPR025199">
    <property type="entry name" value="FtsK_4TM"/>
</dbReference>
<keyword evidence="7" id="KW-0159">Chromosome partition</keyword>
<keyword evidence="10" id="KW-0238">DNA-binding</keyword>
<keyword evidence="12" id="KW-0131">Cell cycle</keyword>
<evidence type="ECO:0000256" key="2">
    <source>
        <dbReference type="ARBA" id="ARBA00006474"/>
    </source>
</evidence>
<comment type="caution">
    <text evidence="18">The sequence shown here is derived from an EMBL/GenBank/DDBJ whole genome shotgun (WGS) entry which is preliminary data.</text>
</comment>
<dbReference type="Pfam" id="PF01580">
    <property type="entry name" value="FtsK_SpoIIIE"/>
    <property type="match status" value="1"/>
</dbReference>
<dbReference type="PROSITE" id="PS50901">
    <property type="entry name" value="FTSK"/>
    <property type="match status" value="1"/>
</dbReference>
<evidence type="ECO:0000256" key="10">
    <source>
        <dbReference type="ARBA" id="ARBA00023125"/>
    </source>
</evidence>
<feature type="transmembrane region" description="Helical" evidence="16">
    <location>
        <begin position="12"/>
        <end position="33"/>
    </location>
</feature>
<evidence type="ECO:0000259" key="17">
    <source>
        <dbReference type="PROSITE" id="PS50901"/>
    </source>
</evidence>
<keyword evidence="6 15" id="KW-0547">Nucleotide-binding</keyword>
<protein>
    <submittedName>
        <fullName evidence="18">DNA translocase FtsK</fullName>
    </submittedName>
</protein>
<comment type="function">
    <text evidence="13">Essential cell division protein that coordinates cell division and chromosome segregation. The N-terminus is involved in assembly of the cell-division machinery. The C-terminus functions as a DNA motor that moves dsDNA in an ATP-dependent manner towards the dif recombination site, which is located within the replication terminus region. Required for activation of the Xer recombinase, allowing activation of chromosome unlinking by recombination.</text>
</comment>
<feature type="domain" description="FtsK" evidence="17">
    <location>
        <begin position="404"/>
        <end position="593"/>
    </location>
</feature>
<dbReference type="Pfam" id="PF17854">
    <property type="entry name" value="FtsK_alpha"/>
    <property type="match status" value="1"/>
</dbReference>
<accession>A0ABT1N9K0</accession>
<keyword evidence="5 16" id="KW-0812">Transmembrane</keyword>
<dbReference type="Gene3D" id="3.30.980.40">
    <property type="match status" value="1"/>
</dbReference>
<evidence type="ECO:0000256" key="15">
    <source>
        <dbReference type="PROSITE-ProRule" id="PRU00289"/>
    </source>
</evidence>
<dbReference type="InterPro" id="IPR018541">
    <property type="entry name" value="Ftsk_gamma"/>
</dbReference>
<feature type="transmembrane region" description="Helical" evidence="16">
    <location>
        <begin position="120"/>
        <end position="139"/>
    </location>
</feature>
<comment type="similarity">
    <text evidence="2">Belongs to the FtsK/SpoIIIE/SftA family.</text>
</comment>
<dbReference type="RefSeq" id="WP_255225454.1">
    <property type="nucleotide sequence ID" value="NZ_JAJEKE010000001.1"/>
</dbReference>
<evidence type="ECO:0000313" key="18">
    <source>
        <dbReference type="EMBL" id="MCQ1527937.1"/>
    </source>
</evidence>
<evidence type="ECO:0000256" key="6">
    <source>
        <dbReference type="ARBA" id="ARBA00022741"/>
    </source>
</evidence>
<keyword evidence="3" id="KW-1003">Cell membrane</keyword>
<evidence type="ECO:0000256" key="11">
    <source>
        <dbReference type="ARBA" id="ARBA00023136"/>
    </source>
</evidence>
<comment type="subunit">
    <text evidence="14">Homohexamer. Forms a ring that surrounds DNA.</text>
</comment>
<dbReference type="SMART" id="SM00382">
    <property type="entry name" value="AAA"/>
    <property type="match status" value="1"/>
</dbReference>
<keyword evidence="8 15" id="KW-0067">ATP-binding</keyword>
<evidence type="ECO:0000256" key="7">
    <source>
        <dbReference type="ARBA" id="ARBA00022829"/>
    </source>
</evidence>
<keyword evidence="19" id="KW-1185">Reference proteome</keyword>
<evidence type="ECO:0000256" key="16">
    <source>
        <dbReference type="SAM" id="Phobius"/>
    </source>
</evidence>
<evidence type="ECO:0000256" key="9">
    <source>
        <dbReference type="ARBA" id="ARBA00022989"/>
    </source>
</evidence>
<name>A0ABT1N9K0_9FIRM</name>
<dbReference type="InterPro" id="IPR050206">
    <property type="entry name" value="FtsK/SpoIIIE/SftA"/>
</dbReference>
<keyword evidence="4" id="KW-0132">Cell division</keyword>
<proteinExistence type="inferred from homology"/>
<dbReference type="PANTHER" id="PTHR22683:SF41">
    <property type="entry name" value="DNA TRANSLOCASE FTSK"/>
    <property type="match status" value="1"/>
</dbReference>
<sequence>MAKKKKTTRLKFDIAGVLSILAAVYIYICIFDRNSGLAGGYIKKILFGIFGIGSYFFPLLILIFGVAAFYLKDKMKLNIKFYSFCLAFITLLMLLYLINIKLFQEAALDYIESIIAAYELGTQSIGGGIIGTALGYIMVKVFGTTGTSIVIVGLFIISLIMFTGITAASSLSFMKSFIMKAFSSLNPKKILDKKPIQVVGEDKAVIETAVDSADREEAIDTKKVKIIDFSKEFDNNFQPKPREAEVKSHPDCTKEKLTPNNLQHFPHYNLPSATLLFPPQESKGGNMKKEIMNNIKTLDETLKNFNVDATVSQVSVGPSITRYELQLSPGVKVSKIVNLSDDISLSMASQGIRIEAPIPGKAAVGIEVPNKEITTVYIREVIESEEFRNNKSNIAFALGRDVAGINIVADITKMPHLLIAGATGAGKSVCINTIIASILFKAAPDKVKMLLIDPKVVELSVYNGIPHLLVPVVTDPKKAAGALNWAVSEMTERYKSFASKNVRDINGYNRLFQEEADKLPQIVIIIDELSDLMMVAPGDVEDAICRLAQMARAAGIHLVVATQRPSVDVITGLIKANIPSRISFAVSSQIDSRTILDMGGAEKLLGKGDMLYYPVGESKPIRVQGAFISDKEVESIVDYIKGQVAPAYVEGIINDFDDDKEEEDGDADELLKDAISMVVESGQASILMLQRRLKIGYSRAARIIDQMEERRIVGGYEGSKPRKVLISKEQWRDMQ</sequence>
<dbReference type="SUPFAM" id="SSF52540">
    <property type="entry name" value="P-loop containing nucleoside triphosphate hydrolases"/>
    <property type="match status" value="1"/>
</dbReference>
<dbReference type="InterPro" id="IPR036388">
    <property type="entry name" value="WH-like_DNA-bd_sf"/>
</dbReference>
<reference evidence="18 19" key="1">
    <citation type="submission" date="2021-10" db="EMBL/GenBank/DDBJ databases">
        <title>Lutispora strain m25 sp. nov., a thermophilic, non-spore-forming bacterium isolated from a lab-scale methanogenic bioreactor digesting anaerobic sludge.</title>
        <authorList>
            <person name="El Houari A."/>
            <person name="Mcdonald J."/>
        </authorList>
    </citation>
    <scope>NUCLEOTIDE SEQUENCE [LARGE SCALE GENOMIC DNA]</scope>
    <source>
        <strain evidence="19">m25</strain>
    </source>
</reference>
<dbReference type="EMBL" id="JAJEKE010000001">
    <property type="protein sequence ID" value="MCQ1527937.1"/>
    <property type="molecule type" value="Genomic_DNA"/>
</dbReference>
<evidence type="ECO:0000256" key="4">
    <source>
        <dbReference type="ARBA" id="ARBA00022618"/>
    </source>
</evidence>
<gene>
    <name evidence="18" type="ORF">LJD61_00030</name>
</gene>
<dbReference type="SMART" id="SM00843">
    <property type="entry name" value="Ftsk_gamma"/>
    <property type="match status" value="1"/>
</dbReference>
<evidence type="ECO:0000256" key="14">
    <source>
        <dbReference type="ARBA" id="ARBA00025923"/>
    </source>
</evidence>
<dbReference type="InterPro" id="IPR041027">
    <property type="entry name" value="FtsK_alpha"/>
</dbReference>
<feature type="transmembrane region" description="Helical" evidence="16">
    <location>
        <begin position="81"/>
        <end position="100"/>
    </location>
</feature>
<evidence type="ECO:0000256" key="8">
    <source>
        <dbReference type="ARBA" id="ARBA00022840"/>
    </source>
</evidence>
<dbReference type="InterPro" id="IPR002543">
    <property type="entry name" value="FtsK_dom"/>
</dbReference>
<evidence type="ECO:0000313" key="19">
    <source>
        <dbReference type="Proteomes" id="UP001651880"/>
    </source>
</evidence>
<feature type="transmembrane region" description="Helical" evidence="16">
    <location>
        <begin position="151"/>
        <end position="174"/>
    </location>
</feature>
<dbReference type="Pfam" id="PF09397">
    <property type="entry name" value="FtsK_gamma"/>
    <property type="match status" value="1"/>
</dbReference>
<evidence type="ECO:0000256" key="3">
    <source>
        <dbReference type="ARBA" id="ARBA00022475"/>
    </source>
</evidence>
<comment type="subcellular location">
    <subcellularLocation>
        <location evidence="1">Cell membrane</location>
        <topology evidence="1">Multi-pass membrane protein</topology>
    </subcellularLocation>
</comment>
<dbReference type="Gene3D" id="1.10.10.10">
    <property type="entry name" value="Winged helix-like DNA-binding domain superfamily/Winged helix DNA-binding domain"/>
    <property type="match status" value="1"/>
</dbReference>
<dbReference type="PANTHER" id="PTHR22683">
    <property type="entry name" value="SPORULATION PROTEIN RELATED"/>
    <property type="match status" value="1"/>
</dbReference>
<dbReference type="Proteomes" id="UP001651880">
    <property type="component" value="Unassembled WGS sequence"/>
</dbReference>
<feature type="binding site" evidence="15">
    <location>
        <begin position="421"/>
        <end position="428"/>
    </location>
    <ligand>
        <name>ATP</name>
        <dbReference type="ChEBI" id="CHEBI:30616"/>
    </ligand>
</feature>
<dbReference type="InterPro" id="IPR036390">
    <property type="entry name" value="WH_DNA-bd_sf"/>
</dbReference>
<dbReference type="SUPFAM" id="SSF46785">
    <property type="entry name" value="Winged helix' DNA-binding domain"/>
    <property type="match status" value="1"/>
</dbReference>
<evidence type="ECO:0000256" key="13">
    <source>
        <dbReference type="ARBA" id="ARBA00024986"/>
    </source>
</evidence>
<evidence type="ECO:0000256" key="5">
    <source>
        <dbReference type="ARBA" id="ARBA00022692"/>
    </source>
</evidence>
<dbReference type="Pfam" id="PF13491">
    <property type="entry name" value="FtsK_4TM"/>
    <property type="match status" value="1"/>
</dbReference>
<feature type="transmembrane region" description="Helical" evidence="16">
    <location>
        <begin position="45"/>
        <end position="69"/>
    </location>
</feature>
<evidence type="ECO:0000256" key="12">
    <source>
        <dbReference type="ARBA" id="ARBA00023306"/>
    </source>
</evidence>
<keyword evidence="9 16" id="KW-1133">Transmembrane helix</keyword>
<organism evidence="18 19">
    <name type="scientific">Lutispora saccharofermentans</name>
    <dbReference type="NCBI Taxonomy" id="3024236"/>
    <lineage>
        <taxon>Bacteria</taxon>
        <taxon>Bacillati</taxon>
        <taxon>Bacillota</taxon>
        <taxon>Clostridia</taxon>
        <taxon>Lutisporales</taxon>
        <taxon>Lutisporaceae</taxon>
        <taxon>Lutispora</taxon>
    </lineage>
</organism>
<dbReference type="InterPro" id="IPR003593">
    <property type="entry name" value="AAA+_ATPase"/>
</dbReference>